<evidence type="ECO:0000256" key="2">
    <source>
        <dbReference type="SAM" id="Phobius"/>
    </source>
</evidence>
<reference evidence="3 4" key="1">
    <citation type="journal article" date="2013" name="ISME J.">
        <title>Metabolic model for the filamentous 'Candidatus Microthrix parvicella' based on genomic and metagenomic analyses.</title>
        <authorList>
            <person name="Jon McIlroy S."/>
            <person name="Kristiansen R."/>
            <person name="Albertsen M."/>
            <person name="Michael Karst S."/>
            <person name="Rossetti S."/>
            <person name="Lund Nielsen J."/>
            <person name="Tandoi V."/>
            <person name="James Seviour R."/>
            <person name="Nielsen P.H."/>
        </authorList>
    </citation>
    <scope>NUCLEOTIDE SEQUENCE [LARGE SCALE GENOMIC DNA]</scope>
    <source>
        <strain evidence="3 4">RN1</strain>
    </source>
</reference>
<dbReference type="OrthoDB" id="9779233at2"/>
<feature type="transmembrane region" description="Helical" evidence="2">
    <location>
        <begin position="99"/>
        <end position="120"/>
    </location>
</feature>
<feature type="compositionally biased region" description="Basic and acidic residues" evidence="1">
    <location>
        <begin position="269"/>
        <end position="278"/>
    </location>
</feature>
<feature type="transmembrane region" description="Helical" evidence="2">
    <location>
        <begin position="132"/>
        <end position="150"/>
    </location>
</feature>
<sequence>MGSVVLSCAIAVAVLMVGTWALSVRLANVSIVDLVWGLAFVVVAHVARAVVDPNPRIDLLTALVTIWGFRLSGYLLWRNWGTGEDKRYVAMRKRFGDKFWWFSLIQTFGLQGVLVLIVSLPVQLAAAGDDVSLGPVAWLGVAVWLVGFGFETVGDAQLARFKADPDNEGQVMDTGLWRFTRHPNYFGDFTVWWGLFLVSLAAGGWWGIVGPIVMSVFLLRVSGVTLLEKTITKRRPGYADYIARTSAFFPLPPKRLPSDSATDGQAGGGKDDTGDFDTKSFVAEAPPAETPPTGRSGGLDSNPGSNGPDTKDASS</sequence>
<dbReference type="AlphaFoldDB" id="R4YWH4"/>
<feature type="transmembrane region" description="Helical" evidence="2">
    <location>
        <begin position="191"/>
        <end position="219"/>
    </location>
</feature>
<dbReference type="Gene3D" id="1.20.120.1630">
    <property type="match status" value="1"/>
</dbReference>
<dbReference type="RefSeq" id="WP_012223575.1">
    <property type="nucleotide sequence ID" value="NZ_HG422565.1"/>
</dbReference>
<protein>
    <submittedName>
        <fullName evidence="3">Uncharacterized protein</fullName>
    </submittedName>
</protein>
<evidence type="ECO:0000256" key="1">
    <source>
        <dbReference type="SAM" id="MobiDB-lite"/>
    </source>
</evidence>
<comment type="caution">
    <text evidence="3">The sequence shown here is derived from an EMBL/GenBank/DDBJ whole genome shotgun (WGS) entry which is preliminary data.</text>
</comment>
<evidence type="ECO:0000313" key="4">
    <source>
        <dbReference type="Proteomes" id="UP000018291"/>
    </source>
</evidence>
<feature type="transmembrane region" description="Helical" evidence="2">
    <location>
        <begin position="31"/>
        <end position="50"/>
    </location>
</feature>
<keyword evidence="4" id="KW-1185">Reference proteome</keyword>
<keyword evidence="2" id="KW-0812">Transmembrane</keyword>
<dbReference type="PROSITE" id="PS50244">
    <property type="entry name" value="S5A_REDUCTASE"/>
    <property type="match status" value="1"/>
</dbReference>
<dbReference type="Pfam" id="PF06966">
    <property type="entry name" value="DUF1295"/>
    <property type="match status" value="1"/>
</dbReference>
<gene>
    <name evidence="3" type="ORF">BN381_100200</name>
</gene>
<dbReference type="PANTHER" id="PTHR32251">
    <property type="entry name" value="3-OXO-5-ALPHA-STEROID 4-DEHYDROGENASE"/>
    <property type="match status" value="1"/>
</dbReference>
<proteinExistence type="predicted"/>
<feature type="compositionally biased region" description="Low complexity" evidence="1">
    <location>
        <begin position="283"/>
        <end position="293"/>
    </location>
</feature>
<dbReference type="STRING" id="1229780.BN381_100200"/>
<organism evidence="3 4">
    <name type="scientific">Candidatus Neomicrothrix parvicella RN1</name>
    <dbReference type="NCBI Taxonomy" id="1229780"/>
    <lineage>
        <taxon>Bacteria</taxon>
        <taxon>Bacillati</taxon>
        <taxon>Actinomycetota</taxon>
        <taxon>Acidimicrobiia</taxon>
        <taxon>Acidimicrobiales</taxon>
        <taxon>Microthrixaceae</taxon>
        <taxon>Candidatus Neomicrothrix</taxon>
    </lineage>
</organism>
<dbReference type="eggNOG" id="COG3752">
    <property type="taxonomic scope" value="Bacteria"/>
</dbReference>
<keyword evidence="2" id="KW-1133">Transmembrane helix</keyword>
<feature type="region of interest" description="Disordered" evidence="1">
    <location>
        <begin position="253"/>
        <end position="315"/>
    </location>
</feature>
<dbReference type="Proteomes" id="UP000018291">
    <property type="component" value="Unassembled WGS sequence"/>
</dbReference>
<feature type="transmembrane region" description="Helical" evidence="2">
    <location>
        <begin position="57"/>
        <end position="77"/>
    </location>
</feature>
<name>R4YWH4_9ACTN</name>
<accession>R4YWH4</accession>
<dbReference type="PANTHER" id="PTHR32251:SF17">
    <property type="entry name" value="STEROID 5-ALPHA REDUCTASE C-TERMINAL DOMAIN-CONTAINING PROTEIN"/>
    <property type="match status" value="1"/>
</dbReference>
<dbReference type="HOGENOM" id="CLU_043418_3_1_11"/>
<evidence type="ECO:0000313" key="3">
    <source>
        <dbReference type="EMBL" id="CCM62313.1"/>
    </source>
</evidence>
<keyword evidence="2" id="KW-0472">Membrane</keyword>
<dbReference type="GO" id="GO:0016020">
    <property type="term" value="C:membrane"/>
    <property type="evidence" value="ECO:0007669"/>
    <property type="project" value="TreeGrafter"/>
</dbReference>
<dbReference type="EMBL" id="CANL01000002">
    <property type="protein sequence ID" value="CCM62313.1"/>
    <property type="molecule type" value="Genomic_DNA"/>
</dbReference>
<dbReference type="InterPro" id="IPR010721">
    <property type="entry name" value="UstE-like"/>
</dbReference>